<protein>
    <submittedName>
        <fullName evidence="2">Uncharacterized protein</fullName>
    </submittedName>
</protein>
<feature type="region of interest" description="Disordered" evidence="1">
    <location>
        <begin position="87"/>
        <end position="117"/>
    </location>
</feature>
<proteinExistence type="predicted"/>
<evidence type="ECO:0000256" key="1">
    <source>
        <dbReference type="SAM" id="MobiDB-lite"/>
    </source>
</evidence>
<dbReference type="EMBL" id="CADEAL010000563">
    <property type="protein sequence ID" value="CAB1422140.1"/>
    <property type="molecule type" value="Genomic_DNA"/>
</dbReference>
<gene>
    <name evidence="2" type="ORF">PLEPLA_LOCUS10029</name>
</gene>
<dbReference type="AlphaFoldDB" id="A0A9N7U068"/>
<sequence length="145" mass="16076">MELRSPHGAEAGNLLELRNPHGAEAGALMELRNPPGAEDHSETCCLKCHADRLNLEVVSSRPYRSAAPPQPSSQGRSQLVQEVVRLAEEAHQQAQEKAARRPKLSREEREFSQSRTPNLYSLLEEVRELALMDPDMIPQVCASTA</sequence>
<accession>A0A9N7U068</accession>
<evidence type="ECO:0000313" key="3">
    <source>
        <dbReference type="Proteomes" id="UP001153269"/>
    </source>
</evidence>
<feature type="region of interest" description="Disordered" evidence="1">
    <location>
        <begin position="60"/>
        <end position="79"/>
    </location>
</feature>
<dbReference type="Proteomes" id="UP001153269">
    <property type="component" value="Unassembled WGS sequence"/>
</dbReference>
<comment type="caution">
    <text evidence="2">The sequence shown here is derived from an EMBL/GenBank/DDBJ whole genome shotgun (WGS) entry which is preliminary data.</text>
</comment>
<name>A0A9N7U068_PLEPL</name>
<keyword evidence="3" id="KW-1185">Reference proteome</keyword>
<evidence type="ECO:0000313" key="2">
    <source>
        <dbReference type="EMBL" id="CAB1422140.1"/>
    </source>
</evidence>
<organism evidence="2 3">
    <name type="scientific">Pleuronectes platessa</name>
    <name type="common">European plaice</name>
    <dbReference type="NCBI Taxonomy" id="8262"/>
    <lineage>
        <taxon>Eukaryota</taxon>
        <taxon>Metazoa</taxon>
        <taxon>Chordata</taxon>
        <taxon>Craniata</taxon>
        <taxon>Vertebrata</taxon>
        <taxon>Euteleostomi</taxon>
        <taxon>Actinopterygii</taxon>
        <taxon>Neopterygii</taxon>
        <taxon>Teleostei</taxon>
        <taxon>Neoteleostei</taxon>
        <taxon>Acanthomorphata</taxon>
        <taxon>Carangaria</taxon>
        <taxon>Pleuronectiformes</taxon>
        <taxon>Pleuronectoidei</taxon>
        <taxon>Pleuronectidae</taxon>
        <taxon>Pleuronectes</taxon>
    </lineage>
</organism>
<reference evidence="2" key="1">
    <citation type="submission" date="2020-03" db="EMBL/GenBank/DDBJ databases">
        <authorList>
            <person name="Weist P."/>
        </authorList>
    </citation>
    <scope>NUCLEOTIDE SEQUENCE</scope>
</reference>